<accession>A0A3R9R4U1</accession>
<comment type="catalytic activity">
    <reaction evidence="3">
        <text>2 oxidized [2Fe-2S]-[ferredoxin] + pyruvate + CoA = 2 reduced [2Fe-2S]-[ferredoxin] + acetyl-CoA + CO2 + H(+)</text>
        <dbReference type="Rhea" id="RHEA:12765"/>
        <dbReference type="Rhea" id="RHEA-COMP:10000"/>
        <dbReference type="Rhea" id="RHEA-COMP:10001"/>
        <dbReference type="ChEBI" id="CHEBI:15361"/>
        <dbReference type="ChEBI" id="CHEBI:15378"/>
        <dbReference type="ChEBI" id="CHEBI:16526"/>
        <dbReference type="ChEBI" id="CHEBI:33737"/>
        <dbReference type="ChEBI" id="CHEBI:33738"/>
        <dbReference type="ChEBI" id="CHEBI:57287"/>
        <dbReference type="ChEBI" id="CHEBI:57288"/>
        <dbReference type="EC" id="1.2.7.1"/>
    </reaction>
</comment>
<dbReference type="NCBIfam" id="TIGR02175">
    <property type="entry name" value="PorC_KorC"/>
    <property type="match status" value="1"/>
</dbReference>
<dbReference type="PANTHER" id="PTHR43366">
    <property type="entry name" value="PYRUVATE SYNTHASE SUBUNIT PORC"/>
    <property type="match status" value="1"/>
</dbReference>
<organism evidence="5 6">
    <name type="scientific">Candidatus Methanodesulfokora washburnensis</name>
    <dbReference type="NCBI Taxonomy" id="2478471"/>
    <lineage>
        <taxon>Archaea</taxon>
        <taxon>Thermoproteota</taxon>
        <taxon>Candidatus Korarchaeia</taxon>
        <taxon>Candidatus Korarchaeia incertae sedis</taxon>
        <taxon>Candidatus Methanodesulfokora</taxon>
    </lineage>
</organism>
<keyword evidence="2" id="KW-0560">Oxidoreductase</keyword>
<evidence type="ECO:0000256" key="2">
    <source>
        <dbReference type="ARBA" id="ARBA00023002"/>
    </source>
</evidence>
<feature type="domain" description="Pyruvate/ketoisovalerate oxidoreductase catalytic" evidence="4">
    <location>
        <begin position="10"/>
        <end position="176"/>
    </location>
</feature>
<dbReference type="Gene3D" id="3.40.920.10">
    <property type="entry name" value="Pyruvate-ferredoxin oxidoreductase, PFOR, domain III"/>
    <property type="match status" value="1"/>
</dbReference>
<dbReference type="OrthoDB" id="372091at2157"/>
<evidence type="ECO:0000313" key="6">
    <source>
        <dbReference type="Proteomes" id="UP000277582"/>
    </source>
</evidence>
<dbReference type="InterPro" id="IPR051626">
    <property type="entry name" value="Oxidoreductase_gamma_subunit"/>
</dbReference>
<dbReference type="InterPro" id="IPR011894">
    <property type="entry name" value="PorC_KorC"/>
</dbReference>
<dbReference type="AlphaFoldDB" id="A0A3R9R4U1"/>
<dbReference type="InterPro" id="IPR019752">
    <property type="entry name" value="Pyrv/ketoisovalerate_OxRed_cat"/>
</dbReference>
<dbReference type="GO" id="GO:0019164">
    <property type="term" value="F:pyruvate synthase activity"/>
    <property type="evidence" value="ECO:0007669"/>
    <property type="project" value="UniProtKB-EC"/>
</dbReference>
<name>A0A3R9R4U1_9CREN</name>
<dbReference type="EMBL" id="RCOS01000087">
    <property type="protein sequence ID" value="RSN74711.1"/>
    <property type="molecule type" value="Genomic_DNA"/>
</dbReference>
<dbReference type="SUPFAM" id="SSF53323">
    <property type="entry name" value="Pyruvate-ferredoxin oxidoreductase, PFOR, domain III"/>
    <property type="match status" value="1"/>
</dbReference>
<gene>
    <name evidence="5" type="ORF">D6D85_07610</name>
</gene>
<proteinExistence type="predicted"/>
<keyword evidence="6" id="KW-1185">Reference proteome</keyword>
<dbReference type="InterPro" id="IPR002869">
    <property type="entry name" value="Pyrv_flavodox_OxRed_cen"/>
</dbReference>
<sequence length="183" mass="19911">MIEIRWHGRGGQGGVVASRIAAKAAFYEGYYSQAFPFFGAERRGAPVTAFTRISKEEIKLRSQIYEPDIIVIMDPALVRSEDSWKGLKNGGIVVANSEKLEPMGRPSKIAIVNATRIALDLGLVSEGLPRPNTAMVGAFSKVTGLISLENVKKAILDVLGPRIAKINIDAAERAYNETKVIEL</sequence>
<comment type="caution">
    <text evidence="5">The sequence shown here is derived from an EMBL/GenBank/DDBJ whole genome shotgun (WGS) entry which is preliminary data.</text>
</comment>
<evidence type="ECO:0000256" key="3">
    <source>
        <dbReference type="ARBA" id="ARBA00049357"/>
    </source>
</evidence>
<dbReference type="Proteomes" id="UP000277582">
    <property type="component" value="Unassembled WGS sequence"/>
</dbReference>
<evidence type="ECO:0000259" key="4">
    <source>
        <dbReference type="Pfam" id="PF01558"/>
    </source>
</evidence>
<dbReference type="PANTHER" id="PTHR43366:SF1">
    <property type="entry name" value="PYRUVATE SYNTHASE SUBUNIT PORC"/>
    <property type="match status" value="1"/>
</dbReference>
<evidence type="ECO:0000256" key="1">
    <source>
        <dbReference type="ARBA" id="ARBA00012822"/>
    </source>
</evidence>
<protein>
    <recommendedName>
        <fullName evidence="1">pyruvate synthase</fullName>
        <ecNumber evidence="1">1.2.7.1</ecNumber>
    </recommendedName>
</protein>
<evidence type="ECO:0000313" key="5">
    <source>
        <dbReference type="EMBL" id="RSN74711.1"/>
    </source>
</evidence>
<reference evidence="5 6" key="1">
    <citation type="submission" date="2018-10" db="EMBL/GenBank/DDBJ databases">
        <title>Co-occurring genomic capacity for anaerobic methane metabolism and dissimilatory sulfite reduction discovered in the Korarchaeota.</title>
        <authorList>
            <person name="Mckay L.J."/>
            <person name="Dlakic M."/>
            <person name="Fields M.W."/>
            <person name="Delmont T.O."/>
            <person name="Eren A.M."/>
            <person name="Jay Z.J."/>
            <person name="Klingelsmith K.B."/>
            <person name="Rusch D.B."/>
            <person name="Inskeep W.P."/>
        </authorList>
    </citation>
    <scope>NUCLEOTIDE SEQUENCE [LARGE SCALE GENOMIC DNA]</scope>
    <source>
        <strain evidence="5 6">MDKW</strain>
    </source>
</reference>
<dbReference type="RefSeq" id="WP_125671416.1">
    <property type="nucleotide sequence ID" value="NZ_RCOS01000087.1"/>
</dbReference>
<dbReference type="EC" id="1.2.7.1" evidence="1"/>
<keyword evidence="5" id="KW-0670">Pyruvate</keyword>
<dbReference type="Pfam" id="PF01558">
    <property type="entry name" value="POR"/>
    <property type="match status" value="1"/>
</dbReference>